<dbReference type="GO" id="GO:0030672">
    <property type="term" value="C:synaptic vesicle membrane"/>
    <property type="evidence" value="ECO:0007669"/>
    <property type="project" value="TreeGrafter"/>
</dbReference>
<feature type="compositionally biased region" description="Low complexity" evidence="5">
    <location>
        <begin position="234"/>
        <end position="247"/>
    </location>
</feature>
<feature type="compositionally biased region" description="Polar residues" evidence="5">
    <location>
        <begin position="172"/>
        <end position="208"/>
    </location>
</feature>
<organism evidence="7 8">
    <name type="scientific">Dinothrombium tinctorium</name>
    <dbReference type="NCBI Taxonomy" id="1965070"/>
    <lineage>
        <taxon>Eukaryota</taxon>
        <taxon>Metazoa</taxon>
        <taxon>Ecdysozoa</taxon>
        <taxon>Arthropoda</taxon>
        <taxon>Chelicerata</taxon>
        <taxon>Arachnida</taxon>
        <taxon>Acari</taxon>
        <taxon>Acariformes</taxon>
        <taxon>Trombidiformes</taxon>
        <taxon>Prostigmata</taxon>
        <taxon>Anystina</taxon>
        <taxon>Parasitengona</taxon>
        <taxon>Trombidioidea</taxon>
        <taxon>Trombidiidae</taxon>
        <taxon>Dinothrombium</taxon>
    </lineage>
</organism>
<dbReference type="InterPro" id="IPR020898">
    <property type="entry name" value="Synapsin_ATP-bd_dom"/>
</dbReference>
<gene>
    <name evidence="7" type="ORF">B4U79_00528</name>
</gene>
<evidence type="ECO:0000256" key="4">
    <source>
        <dbReference type="ARBA" id="ARBA00034103"/>
    </source>
</evidence>
<dbReference type="STRING" id="1965070.A0A3S3NXS0"/>
<keyword evidence="2" id="KW-0597">Phosphoprotein</keyword>
<name>A0A3S3NXS0_9ACAR</name>
<feature type="region of interest" description="Disordered" evidence="5">
    <location>
        <begin position="172"/>
        <end position="292"/>
    </location>
</feature>
<keyword evidence="8" id="KW-1185">Reference proteome</keyword>
<evidence type="ECO:0000256" key="5">
    <source>
        <dbReference type="SAM" id="MobiDB-lite"/>
    </source>
</evidence>
<keyword evidence="3" id="KW-0770">Synapse</keyword>
<dbReference type="Gene3D" id="3.30.470.20">
    <property type="entry name" value="ATP-grasp fold, B domain"/>
    <property type="match status" value="1"/>
</dbReference>
<dbReference type="OrthoDB" id="10249572at2759"/>
<dbReference type="FunFam" id="3.30.470.20:FF:000059">
    <property type="entry name" value="Synapsin-3"/>
    <property type="match status" value="1"/>
</dbReference>
<feature type="compositionally biased region" description="Polar residues" evidence="5">
    <location>
        <begin position="252"/>
        <end position="268"/>
    </location>
</feature>
<dbReference type="SUPFAM" id="SSF56059">
    <property type="entry name" value="Glutathione synthetase ATP-binding domain-like"/>
    <property type="match status" value="1"/>
</dbReference>
<dbReference type="Proteomes" id="UP000285301">
    <property type="component" value="Unassembled WGS sequence"/>
</dbReference>
<comment type="similarity">
    <text evidence="1">Belongs to the synapsin family.</text>
</comment>
<dbReference type="GO" id="GO:0007269">
    <property type="term" value="P:neurotransmitter secretion"/>
    <property type="evidence" value="ECO:0007669"/>
    <property type="project" value="InterPro"/>
</dbReference>
<dbReference type="AlphaFoldDB" id="A0A3S3NXS0"/>
<accession>A0A3S3NXS0</accession>
<dbReference type="PANTHER" id="PTHR10841">
    <property type="entry name" value="SYNAPSIN"/>
    <property type="match status" value="1"/>
</dbReference>
<evidence type="ECO:0000256" key="1">
    <source>
        <dbReference type="ARBA" id="ARBA00008243"/>
    </source>
</evidence>
<evidence type="ECO:0000256" key="3">
    <source>
        <dbReference type="ARBA" id="ARBA00023018"/>
    </source>
</evidence>
<feature type="compositionally biased region" description="Polar residues" evidence="5">
    <location>
        <begin position="218"/>
        <end position="231"/>
    </location>
</feature>
<comment type="caution">
    <text evidence="7">The sequence shown here is derived from an EMBL/GenBank/DDBJ whole genome shotgun (WGS) entry which is preliminary data.</text>
</comment>
<feature type="non-terminal residue" evidence="7">
    <location>
        <position position="1"/>
    </location>
</feature>
<dbReference type="Pfam" id="PF02750">
    <property type="entry name" value="Synapsin_C"/>
    <property type="match status" value="1"/>
</dbReference>
<dbReference type="PANTHER" id="PTHR10841:SF17">
    <property type="entry name" value="SYNAPSIN"/>
    <property type="match status" value="1"/>
</dbReference>
<feature type="domain" description="Synapsin ATP-binding" evidence="6">
    <location>
        <begin position="1"/>
        <end position="144"/>
    </location>
</feature>
<dbReference type="PRINTS" id="PR01368">
    <property type="entry name" value="SYNAPSIN"/>
</dbReference>
<sequence>HAHGGQGKMKIDNPSDFHDIVSIVACSKTFATIEPYVEAKCDIHIQKIGNNYKAFMRKSISGNWKANIGSAMLEQCHVTEKYKKWLDDVSEIFGGLDIVTVEAVLSKDGNEYIYEITGSQMTLMGETQEEDRRLIAELVCNKMNTFVARPVMSKQMSRTSISSSGSYATEAQSIDQNVKSQTQVPTSVGATSQQQSIHQQRMPASTGNPTPPVGSTPRRGSQTSIGSSSDLIGNPQQQQAPAATNQPIAGGQQETPPISQMGQATQQLRGLFRRASQTSNEETKEDPEDTMRNLRKTFAGIFGDM</sequence>
<proteinExistence type="inferred from homology"/>
<dbReference type="EMBL" id="NCKU01003156">
    <property type="protein sequence ID" value="RWS08060.1"/>
    <property type="molecule type" value="Genomic_DNA"/>
</dbReference>
<evidence type="ECO:0000259" key="6">
    <source>
        <dbReference type="Pfam" id="PF02750"/>
    </source>
</evidence>
<dbReference type="InterPro" id="IPR001359">
    <property type="entry name" value="Synapsin"/>
</dbReference>
<protein>
    <submittedName>
        <fullName evidence="7">Synapsin-like protein</fullName>
    </submittedName>
</protein>
<evidence type="ECO:0000313" key="8">
    <source>
        <dbReference type="Proteomes" id="UP000285301"/>
    </source>
</evidence>
<comment type="subcellular location">
    <subcellularLocation>
        <location evidence="4">Synapse</location>
    </subcellularLocation>
</comment>
<evidence type="ECO:0000256" key="2">
    <source>
        <dbReference type="ARBA" id="ARBA00022553"/>
    </source>
</evidence>
<reference evidence="7 8" key="1">
    <citation type="journal article" date="2018" name="Gigascience">
        <title>Genomes of trombidid mites reveal novel predicted allergens and laterally-transferred genes associated with secondary metabolism.</title>
        <authorList>
            <person name="Dong X."/>
            <person name="Chaisiri K."/>
            <person name="Xia D."/>
            <person name="Armstrong S.D."/>
            <person name="Fang Y."/>
            <person name="Donnelly M.J."/>
            <person name="Kadowaki T."/>
            <person name="McGarry J.W."/>
            <person name="Darby A.C."/>
            <person name="Makepeace B.L."/>
        </authorList>
    </citation>
    <scope>NUCLEOTIDE SEQUENCE [LARGE SCALE GENOMIC DNA]</scope>
    <source>
        <strain evidence="7">UoL-WK</strain>
    </source>
</reference>
<evidence type="ECO:0000313" key="7">
    <source>
        <dbReference type="EMBL" id="RWS08060.1"/>
    </source>
</evidence>